<reference evidence="2" key="2">
    <citation type="submission" date="2023-01" db="EMBL/GenBank/DDBJ databases">
        <authorList>
            <person name="Sun Q."/>
            <person name="Evtushenko L."/>
        </authorList>
    </citation>
    <scope>NUCLEOTIDE SEQUENCE</scope>
    <source>
        <strain evidence="2">VKM B-1513</strain>
    </source>
</reference>
<organism evidence="2 3">
    <name type="scientific">Maricaulis virginensis</name>
    <dbReference type="NCBI Taxonomy" id="144022"/>
    <lineage>
        <taxon>Bacteria</taxon>
        <taxon>Pseudomonadati</taxon>
        <taxon>Pseudomonadota</taxon>
        <taxon>Alphaproteobacteria</taxon>
        <taxon>Maricaulales</taxon>
        <taxon>Maricaulaceae</taxon>
        <taxon>Maricaulis</taxon>
    </lineage>
</organism>
<accession>A0A9W6MML9</accession>
<dbReference type="AlphaFoldDB" id="A0A9W6MML9"/>
<protein>
    <submittedName>
        <fullName evidence="2">Uncharacterized protein</fullName>
    </submittedName>
</protein>
<dbReference type="Proteomes" id="UP001143486">
    <property type="component" value="Unassembled WGS sequence"/>
</dbReference>
<keyword evidence="1" id="KW-0472">Membrane</keyword>
<sequence length="88" mass="9282">MSDAPLEHKAPYRTANDWFNRVIVLLIALMGLVLGVPLALWGFLSLSGQMTSSDLSTVTAVLLFGMGMAFNAFGVVIGWSALVPGAKG</sequence>
<evidence type="ECO:0000313" key="3">
    <source>
        <dbReference type="Proteomes" id="UP001143486"/>
    </source>
</evidence>
<keyword evidence="1" id="KW-0812">Transmembrane</keyword>
<comment type="caution">
    <text evidence="2">The sequence shown here is derived from an EMBL/GenBank/DDBJ whole genome shotgun (WGS) entry which is preliminary data.</text>
</comment>
<dbReference type="RefSeq" id="WP_271185389.1">
    <property type="nucleotide sequence ID" value="NZ_BSFE01000001.1"/>
</dbReference>
<feature type="transmembrane region" description="Helical" evidence="1">
    <location>
        <begin position="58"/>
        <end position="82"/>
    </location>
</feature>
<gene>
    <name evidence="2" type="ORF">GCM10017621_05040</name>
</gene>
<reference evidence="2" key="1">
    <citation type="journal article" date="2014" name="Int. J. Syst. Evol. Microbiol.">
        <title>Complete genome sequence of Corynebacterium casei LMG S-19264T (=DSM 44701T), isolated from a smear-ripened cheese.</title>
        <authorList>
            <consortium name="US DOE Joint Genome Institute (JGI-PGF)"/>
            <person name="Walter F."/>
            <person name="Albersmeier A."/>
            <person name="Kalinowski J."/>
            <person name="Ruckert C."/>
        </authorList>
    </citation>
    <scope>NUCLEOTIDE SEQUENCE</scope>
    <source>
        <strain evidence="2">VKM B-1513</strain>
    </source>
</reference>
<evidence type="ECO:0000256" key="1">
    <source>
        <dbReference type="SAM" id="Phobius"/>
    </source>
</evidence>
<evidence type="ECO:0000313" key="2">
    <source>
        <dbReference type="EMBL" id="GLK50996.1"/>
    </source>
</evidence>
<keyword evidence="1" id="KW-1133">Transmembrane helix</keyword>
<name>A0A9W6MML9_9PROT</name>
<dbReference type="EMBL" id="BSFE01000001">
    <property type="protein sequence ID" value="GLK50996.1"/>
    <property type="molecule type" value="Genomic_DNA"/>
</dbReference>
<feature type="transmembrane region" description="Helical" evidence="1">
    <location>
        <begin position="22"/>
        <end position="46"/>
    </location>
</feature>
<keyword evidence="3" id="KW-1185">Reference proteome</keyword>
<proteinExistence type="predicted"/>